<dbReference type="Pfam" id="PF11905">
    <property type="entry name" value="DUF3425"/>
    <property type="match status" value="1"/>
</dbReference>
<dbReference type="PANTHER" id="PTHR38116:SF9">
    <property type="entry name" value="BZIP DOMAIN-CONTAINING PROTEIN"/>
    <property type="match status" value="1"/>
</dbReference>
<dbReference type="InterPro" id="IPR021833">
    <property type="entry name" value="DUF3425"/>
</dbReference>
<sequence>MADKAPEASGSGKPRTRQRIYKPPPSLDVPDIEANASERKRVLNVLAQRRYRERKRQQRRMQEGGESKGSEEDSERHESETSEAAAAELMLDDEIIEIGQSASASASESATLVGTSSLSGLDLNLTSWDPLNDATLSSLLPDSGALPEFLTGESSGEESLLFDGGGGGLAEMFPLGFGSGSPSSFENMSNSSSDAGFPDSYLLPVHELTLFRAIIRIAERIGCRGQIWKIDAVSPFNQGAATPVDQLPANWQPTSSQVLVPHHPLLDFLPWPGVRDRAIGIFSLPDAMRPPNATGPLAMVNFAYDFEDNSEGVRIYGDDLYNPSSWEVGQVFFERWWFLFDRDVIENSNRWRRLRGAPPLVVKGPQ</sequence>
<proteinExistence type="predicted"/>
<reference evidence="2 3" key="1">
    <citation type="submission" date="2024-01" db="EMBL/GenBank/DDBJ databases">
        <title>Complete genome of Cladobotryum mycophilum ATHUM6906.</title>
        <authorList>
            <person name="Christinaki A.C."/>
            <person name="Myridakis A.I."/>
            <person name="Kouvelis V.N."/>
        </authorList>
    </citation>
    <scope>NUCLEOTIDE SEQUENCE [LARGE SCALE GENOMIC DNA]</scope>
    <source>
        <strain evidence="2 3">ATHUM6906</strain>
    </source>
</reference>
<dbReference type="EMBL" id="JAVFKD010000001">
    <property type="protein sequence ID" value="KAK5998300.1"/>
    <property type="molecule type" value="Genomic_DNA"/>
</dbReference>
<evidence type="ECO:0000256" key="1">
    <source>
        <dbReference type="SAM" id="MobiDB-lite"/>
    </source>
</evidence>
<evidence type="ECO:0000313" key="2">
    <source>
        <dbReference type="EMBL" id="KAK5998300.1"/>
    </source>
</evidence>
<evidence type="ECO:0000313" key="3">
    <source>
        <dbReference type="Proteomes" id="UP001338125"/>
    </source>
</evidence>
<gene>
    <name evidence="2" type="ORF">PT974_00677</name>
</gene>
<dbReference type="Proteomes" id="UP001338125">
    <property type="component" value="Unassembled WGS sequence"/>
</dbReference>
<name>A0ABR0T2T5_9HYPO</name>
<keyword evidence="3" id="KW-1185">Reference proteome</keyword>
<dbReference type="CDD" id="cd14688">
    <property type="entry name" value="bZIP_YAP"/>
    <property type="match status" value="1"/>
</dbReference>
<feature type="region of interest" description="Disordered" evidence="1">
    <location>
        <begin position="1"/>
        <end position="84"/>
    </location>
</feature>
<feature type="compositionally biased region" description="Basic and acidic residues" evidence="1">
    <location>
        <begin position="60"/>
        <end position="80"/>
    </location>
</feature>
<dbReference type="PANTHER" id="PTHR38116">
    <property type="entry name" value="CHROMOSOME 7, WHOLE GENOME SHOTGUN SEQUENCE"/>
    <property type="match status" value="1"/>
</dbReference>
<feature type="compositionally biased region" description="Basic residues" evidence="1">
    <location>
        <begin position="49"/>
        <end position="59"/>
    </location>
</feature>
<comment type="caution">
    <text evidence="2">The sequence shown here is derived from an EMBL/GenBank/DDBJ whole genome shotgun (WGS) entry which is preliminary data.</text>
</comment>
<organism evidence="2 3">
    <name type="scientific">Cladobotryum mycophilum</name>
    <dbReference type="NCBI Taxonomy" id="491253"/>
    <lineage>
        <taxon>Eukaryota</taxon>
        <taxon>Fungi</taxon>
        <taxon>Dikarya</taxon>
        <taxon>Ascomycota</taxon>
        <taxon>Pezizomycotina</taxon>
        <taxon>Sordariomycetes</taxon>
        <taxon>Hypocreomycetidae</taxon>
        <taxon>Hypocreales</taxon>
        <taxon>Hypocreaceae</taxon>
        <taxon>Cladobotryum</taxon>
    </lineage>
</organism>
<accession>A0ABR0T2T5</accession>
<protein>
    <recommendedName>
        <fullName evidence="4">BZIP domain-containing protein</fullName>
    </recommendedName>
</protein>
<evidence type="ECO:0008006" key="4">
    <source>
        <dbReference type="Google" id="ProtNLM"/>
    </source>
</evidence>